<name>A0ABY1QSA8_9SPHN</name>
<organism evidence="3 4">
    <name type="scientific">Novosphingobium panipatense</name>
    <dbReference type="NCBI Taxonomy" id="428991"/>
    <lineage>
        <taxon>Bacteria</taxon>
        <taxon>Pseudomonadati</taxon>
        <taxon>Pseudomonadota</taxon>
        <taxon>Alphaproteobacteria</taxon>
        <taxon>Sphingomonadales</taxon>
        <taxon>Sphingomonadaceae</taxon>
        <taxon>Novosphingobium</taxon>
    </lineage>
</organism>
<dbReference type="Proteomes" id="UP001157910">
    <property type="component" value="Unassembled WGS sequence"/>
</dbReference>
<dbReference type="InterPro" id="IPR038610">
    <property type="entry name" value="FliK-like_C_sf"/>
</dbReference>
<keyword evidence="4" id="KW-1185">Reference proteome</keyword>
<dbReference type="EMBL" id="FXUI01000009">
    <property type="protein sequence ID" value="SMP76320.1"/>
    <property type="molecule type" value="Genomic_DNA"/>
</dbReference>
<dbReference type="InterPro" id="IPR021136">
    <property type="entry name" value="Flagellar_hook_control-like_C"/>
</dbReference>
<sequence length="511" mass="51378">MALTPFPFPVSTAVLTGPMPASASAAGAQPGVLFAAVLEAVSGGGMPGGAVAVSPLPGVAEAPQRTAARDEGVSRPSVPGALLMKAAETVSAVSVRSIIDPVVSIPRPPQADEQADGSLRVDMAPDAVDAEAGSVPAVGPEGSSGDARAFLAAPFADAAVSEPEPLSAVEAPALTPEDPQASPASQEEEEPRATPAVAIDLPLQPALVFPGEDGVTKGAEAAGTTDLVAESPEVRATTNEDAVAIHTEDQDSAASPAASALPVAVVIPAIERPVTGVQSERAIQIQPSAVSHERSATDPASVPRDAPDALAPASPDLAVPEGARAGTAADGPSFDQHINAVLERSSSAASPAMARPPASHGAEATVALREGRFGNDIGVAIARAVDRVDRGAGEILLIRLAPQHLGRVDVELSFSADGTLRAVVSSDNAMALDLMKRESGQLDRALADAGVRADTQSLRFESGAGGQQRHGARPHVPTSPAGDGSVYPDQQEIAAPILPSLRGSGQVDLMA</sequence>
<dbReference type="RefSeq" id="WP_379511681.1">
    <property type="nucleotide sequence ID" value="NZ_JBHSVT010000002.1"/>
</dbReference>
<evidence type="ECO:0000259" key="2">
    <source>
        <dbReference type="Pfam" id="PF02120"/>
    </source>
</evidence>
<feature type="compositionally biased region" description="Low complexity" evidence="1">
    <location>
        <begin position="302"/>
        <end position="320"/>
    </location>
</feature>
<reference evidence="3 4" key="1">
    <citation type="submission" date="2017-05" db="EMBL/GenBank/DDBJ databases">
        <authorList>
            <person name="Varghese N."/>
            <person name="Submissions S."/>
        </authorList>
    </citation>
    <scope>NUCLEOTIDE SEQUENCE [LARGE SCALE GENOMIC DNA]</scope>
    <source>
        <strain evidence="3 4">SM16</strain>
    </source>
</reference>
<feature type="region of interest" description="Disordered" evidence="1">
    <location>
        <begin position="286"/>
        <end position="333"/>
    </location>
</feature>
<dbReference type="Pfam" id="PF02120">
    <property type="entry name" value="Flg_hook"/>
    <property type="match status" value="1"/>
</dbReference>
<protein>
    <submittedName>
        <fullName evidence="3">Hook-length control protein FliK</fullName>
    </submittedName>
</protein>
<evidence type="ECO:0000313" key="4">
    <source>
        <dbReference type="Proteomes" id="UP001157910"/>
    </source>
</evidence>
<proteinExistence type="predicted"/>
<accession>A0ABY1QSA8</accession>
<evidence type="ECO:0000256" key="1">
    <source>
        <dbReference type="SAM" id="MobiDB-lite"/>
    </source>
</evidence>
<comment type="caution">
    <text evidence="3">The sequence shown here is derived from an EMBL/GenBank/DDBJ whole genome shotgun (WGS) entry which is preliminary data.</text>
</comment>
<feature type="domain" description="Flagellar hook-length control protein-like C-terminal" evidence="2">
    <location>
        <begin position="397"/>
        <end position="461"/>
    </location>
</feature>
<feature type="region of interest" description="Disordered" evidence="1">
    <location>
        <begin position="462"/>
        <end position="488"/>
    </location>
</feature>
<evidence type="ECO:0000313" key="3">
    <source>
        <dbReference type="EMBL" id="SMP76320.1"/>
    </source>
</evidence>
<feature type="region of interest" description="Disordered" evidence="1">
    <location>
        <begin position="208"/>
        <end position="227"/>
    </location>
</feature>
<feature type="region of interest" description="Disordered" evidence="1">
    <location>
        <begin position="174"/>
        <end position="193"/>
    </location>
</feature>
<gene>
    <name evidence="3" type="ORF">SAMN06296065_10997</name>
</gene>
<dbReference type="Gene3D" id="3.30.750.140">
    <property type="match status" value="1"/>
</dbReference>